<name>A0A8S0VLJ8_OLEEU</name>
<keyword evidence="3" id="KW-1185">Reference proteome</keyword>
<feature type="chain" id="PRO_5035779089" evidence="1">
    <location>
        <begin position="28"/>
        <end position="51"/>
    </location>
</feature>
<comment type="caution">
    <text evidence="2">The sequence shown here is derived from an EMBL/GenBank/DDBJ whole genome shotgun (WGS) entry which is preliminary data.</text>
</comment>
<reference evidence="2 3" key="1">
    <citation type="submission" date="2019-12" db="EMBL/GenBank/DDBJ databases">
        <authorList>
            <person name="Alioto T."/>
            <person name="Alioto T."/>
            <person name="Gomez Garrido J."/>
        </authorList>
    </citation>
    <scope>NUCLEOTIDE SEQUENCE [LARGE SCALE GENOMIC DNA]</scope>
</reference>
<dbReference type="Gramene" id="OE9A081665T1">
    <property type="protein sequence ID" value="OE9A081665C1"/>
    <property type="gene ID" value="OE9A081665"/>
</dbReference>
<feature type="non-terminal residue" evidence="2">
    <location>
        <position position="51"/>
    </location>
</feature>
<dbReference type="EMBL" id="CACTIH010010837">
    <property type="protein sequence ID" value="CAA3033815.1"/>
    <property type="molecule type" value="Genomic_DNA"/>
</dbReference>
<protein>
    <submittedName>
        <fullName evidence="2">Uncharacterized protein</fullName>
    </submittedName>
</protein>
<dbReference type="Proteomes" id="UP000594638">
    <property type="component" value="Unassembled WGS sequence"/>
</dbReference>
<proteinExistence type="predicted"/>
<keyword evidence="1" id="KW-0732">Signal</keyword>
<sequence>MNTKLTCLAICAALVLLLGYEAQITSAVVTCNPLQLSPCASAITSASTPTA</sequence>
<accession>A0A8S0VLJ8</accession>
<gene>
    <name evidence="2" type="ORF">OLEA9_A081665</name>
</gene>
<organism evidence="2 3">
    <name type="scientific">Olea europaea subsp. europaea</name>
    <dbReference type="NCBI Taxonomy" id="158383"/>
    <lineage>
        <taxon>Eukaryota</taxon>
        <taxon>Viridiplantae</taxon>
        <taxon>Streptophyta</taxon>
        <taxon>Embryophyta</taxon>
        <taxon>Tracheophyta</taxon>
        <taxon>Spermatophyta</taxon>
        <taxon>Magnoliopsida</taxon>
        <taxon>eudicotyledons</taxon>
        <taxon>Gunneridae</taxon>
        <taxon>Pentapetalae</taxon>
        <taxon>asterids</taxon>
        <taxon>lamiids</taxon>
        <taxon>Lamiales</taxon>
        <taxon>Oleaceae</taxon>
        <taxon>Oleeae</taxon>
        <taxon>Olea</taxon>
    </lineage>
</organism>
<evidence type="ECO:0000256" key="1">
    <source>
        <dbReference type="SAM" id="SignalP"/>
    </source>
</evidence>
<evidence type="ECO:0000313" key="2">
    <source>
        <dbReference type="EMBL" id="CAA3033815.1"/>
    </source>
</evidence>
<feature type="signal peptide" evidence="1">
    <location>
        <begin position="1"/>
        <end position="27"/>
    </location>
</feature>
<dbReference type="AlphaFoldDB" id="A0A8S0VLJ8"/>
<evidence type="ECO:0000313" key="3">
    <source>
        <dbReference type="Proteomes" id="UP000594638"/>
    </source>
</evidence>